<dbReference type="GO" id="GO:0005509">
    <property type="term" value="F:calcium ion binding"/>
    <property type="evidence" value="ECO:0007669"/>
    <property type="project" value="InterPro"/>
</dbReference>
<dbReference type="PROSITE" id="PS01187">
    <property type="entry name" value="EGF_CA"/>
    <property type="match status" value="3"/>
</dbReference>
<dbReference type="FunFam" id="2.10.25.10:FF:001129">
    <property type="entry name" value="Predicted protein"/>
    <property type="match status" value="1"/>
</dbReference>
<dbReference type="Ensembl" id="ENSHCOT00000024334.1">
    <property type="protein sequence ID" value="ENSHCOP00000027812.1"/>
    <property type="gene ID" value="ENSHCOG00000020100.1"/>
</dbReference>
<feature type="domain" description="EGF-like" evidence="9">
    <location>
        <begin position="103"/>
        <end position="138"/>
    </location>
</feature>
<dbReference type="SMART" id="SM00179">
    <property type="entry name" value="EGF_CA"/>
    <property type="match status" value="5"/>
</dbReference>
<keyword evidence="3 8" id="KW-0245">EGF-like domain</keyword>
<dbReference type="PROSITE" id="PS00010">
    <property type="entry name" value="ASX_HYDROXYL"/>
    <property type="match status" value="1"/>
</dbReference>
<keyword evidence="12" id="KW-1185">Reference proteome</keyword>
<dbReference type="GeneTree" id="ENSGT00940000156971"/>
<feature type="domain" description="EMI" evidence="10">
    <location>
        <begin position="26"/>
        <end position="103"/>
    </location>
</feature>
<dbReference type="PROSITE" id="PS51041">
    <property type="entry name" value="EMI"/>
    <property type="match status" value="1"/>
</dbReference>
<reference evidence="11" key="2">
    <citation type="submission" date="2025-09" db="UniProtKB">
        <authorList>
            <consortium name="Ensembl"/>
        </authorList>
    </citation>
    <scope>IDENTIFICATION</scope>
</reference>
<evidence type="ECO:0000313" key="11">
    <source>
        <dbReference type="Ensembl" id="ENSHCOP00000027812.1"/>
    </source>
</evidence>
<evidence type="ECO:0000256" key="6">
    <source>
        <dbReference type="ARBA" id="ARBA00023157"/>
    </source>
</evidence>
<dbReference type="InterPro" id="IPR052080">
    <property type="entry name" value="vWF_C/EGF_Fibrillin"/>
</dbReference>
<dbReference type="AlphaFoldDB" id="A0A3Q3EB07"/>
<proteinExistence type="predicted"/>
<dbReference type="SUPFAM" id="SSF57184">
    <property type="entry name" value="Growth factor receptor domain"/>
    <property type="match status" value="2"/>
</dbReference>
<dbReference type="InterPro" id="IPR018097">
    <property type="entry name" value="EGF_Ca-bd_CS"/>
</dbReference>
<organism evidence="11 12">
    <name type="scientific">Hippocampus comes</name>
    <name type="common">Tiger tail seahorse</name>
    <dbReference type="NCBI Taxonomy" id="109280"/>
    <lineage>
        <taxon>Eukaryota</taxon>
        <taxon>Metazoa</taxon>
        <taxon>Chordata</taxon>
        <taxon>Craniata</taxon>
        <taxon>Vertebrata</taxon>
        <taxon>Euteleostomi</taxon>
        <taxon>Actinopterygii</taxon>
        <taxon>Neopterygii</taxon>
        <taxon>Teleostei</taxon>
        <taxon>Neoteleostei</taxon>
        <taxon>Acanthomorphata</taxon>
        <taxon>Syngnathiaria</taxon>
        <taxon>Syngnathiformes</taxon>
        <taxon>Syngnathoidei</taxon>
        <taxon>Syngnathidae</taxon>
        <taxon>Hippocampus</taxon>
    </lineage>
</organism>
<feature type="disulfide bond" evidence="8">
    <location>
        <begin position="128"/>
        <end position="137"/>
    </location>
</feature>
<accession>A0A3Q3EB07</accession>
<comment type="caution">
    <text evidence="8">Lacks conserved residue(s) required for the propagation of feature annotation.</text>
</comment>
<dbReference type="FunFam" id="2.10.25.10:FF:000010">
    <property type="entry name" value="Pro-epidermal growth factor"/>
    <property type="match status" value="1"/>
</dbReference>
<dbReference type="PROSITE" id="PS01186">
    <property type="entry name" value="EGF_2"/>
    <property type="match status" value="3"/>
</dbReference>
<dbReference type="Pfam" id="PF14670">
    <property type="entry name" value="FXa_inhibition"/>
    <property type="match status" value="4"/>
</dbReference>
<evidence type="ECO:0000256" key="7">
    <source>
        <dbReference type="ARBA" id="ARBA00023180"/>
    </source>
</evidence>
<dbReference type="PROSITE" id="PS00022">
    <property type="entry name" value="EGF_1"/>
    <property type="match status" value="2"/>
</dbReference>
<dbReference type="PANTHER" id="PTHR47333:SF4">
    <property type="entry name" value="EGF-LIKE DOMAIN-CONTAINING PROTEIN"/>
    <property type="match status" value="1"/>
</dbReference>
<name>A0A3Q3EB07_HIPCM</name>
<feature type="domain" description="EGF-like" evidence="9">
    <location>
        <begin position="181"/>
        <end position="221"/>
    </location>
</feature>
<evidence type="ECO:0000256" key="8">
    <source>
        <dbReference type="PROSITE-ProRule" id="PRU00076"/>
    </source>
</evidence>
<dbReference type="FunFam" id="2.10.25.10:FF:000037">
    <property type="entry name" value="Signal peptide, CUB domain and EGF-like domain-containing 2"/>
    <property type="match status" value="1"/>
</dbReference>
<evidence type="ECO:0000259" key="9">
    <source>
        <dbReference type="PROSITE" id="PS50026"/>
    </source>
</evidence>
<evidence type="ECO:0000256" key="4">
    <source>
        <dbReference type="ARBA" id="ARBA00022729"/>
    </source>
</evidence>
<dbReference type="SUPFAM" id="SSF57196">
    <property type="entry name" value="EGF/Laminin"/>
    <property type="match status" value="1"/>
</dbReference>
<evidence type="ECO:0000256" key="2">
    <source>
        <dbReference type="ARBA" id="ARBA00022525"/>
    </source>
</evidence>
<evidence type="ECO:0000313" key="12">
    <source>
        <dbReference type="Proteomes" id="UP000264820"/>
    </source>
</evidence>
<sequence length="503" mass="55854">VTSPLCCPPICIKSAGIGSPQKKKKVPNVCMEQEMMLVAQRQPCVQAFTRMVKVWKQGCAGQSWCLGYERRTAYYTAYRQVYRQDYHTVYKCCSGWSQLNGEAGSVCSYGVCFNGGRCREGSTQLCDCPAGFNGPSCQYDVNECEETNGGCEALCCNTIGSFYCRCPTGLKLNQDGKTCQDIDECQVHNGGCQHRCVNTRGSYYCECQMGSRLHVDGRTCLLQNPCAEHNGGCMHRCRADGGNAHCDCRAGFILAEDGRTCQVEWYHSTNYAFYSLSYSFFFLDIDDCGNNNGGCSHHCQHSNSGPVCTCNQGYRLHEDLKTCVDVDECGQQSSCCQQNCANYPGGYECYCSAGYRLSSDGCSCDVLDNAVEALYSGGATELPLIRPRLTLLHDYSQPLERYDDYEDDEGELRAESNLSEKFVCLDDTFGNDCSLTCEDCSNGGKCNAWKNGCDCLDGWTGIICNQSEKTHTHTYTHTHTHTHTRTHAHTHARARILSNYAFF</sequence>
<comment type="subcellular location">
    <subcellularLocation>
        <location evidence="1">Secreted</location>
    </subcellularLocation>
</comment>
<dbReference type="InterPro" id="IPR000152">
    <property type="entry name" value="EGF-type_Asp/Asn_hydroxyl_site"/>
</dbReference>
<keyword evidence="6 8" id="KW-1015">Disulfide bond</keyword>
<dbReference type="InterPro" id="IPR011489">
    <property type="entry name" value="EMI_domain"/>
</dbReference>
<dbReference type="SMART" id="SM00181">
    <property type="entry name" value="EGF"/>
    <property type="match status" value="7"/>
</dbReference>
<dbReference type="PROSITE" id="PS50026">
    <property type="entry name" value="EGF_3"/>
    <property type="match status" value="2"/>
</dbReference>
<keyword evidence="5" id="KW-0677">Repeat</keyword>
<evidence type="ECO:0000256" key="3">
    <source>
        <dbReference type="ARBA" id="ARBA00022536"/>
    </source>
</evidence>
<dbReference type="Proteomes" id="UP000264820">
    <property type="component" value="Unplaced"/>
</dbReference>
<keyword evidence="4" id="KW-0732">Signal</keyword>
<dbReference type="GO" id="GO:0005576">
    <property type="term" value="C:extracellular region"/>
    <property type="evidence" value="ECO:0007669"/>
    <property type="project" value="UniProtKB-SubCell"/>
</dbReference>
<evidence type="ECO:0000259" key="10">
    <source>
        <dbReference type="PROSITE" id="PS51041"/>
    </source>
</evidence>
<protein>
    <submittedName>
        <fullName evidence="11">Multiple EGF like domains 6</fullName>
    </submittedName>
</protein>
<dbReference type="InterPro" id="IPR001881">
    <property type="entry name" value="EGF-like_Ca-bd_dom"/>
</dbReference>
<keyword evidence="2" id="KW-0964">Secreted</keyword>
<dbReference type="InterPro" id="IPR000742">
    <property type="entry name" value="EGF"/>
</dbReference>
<dbReference type="PANTHER" id="PTHR47333">
    <property type="entry name" value="VON WILLEBRAND FACTOR C AND EGF DOMAIN-CONTAINING PROTEIN"/>
    <property type="match status" value="1"/>
</dbReference>
<evidence type="ECO:0000256" key="5">
    <source>
        <dbReference type="ARBA" id="ARBA00022737"/>
    </source>
</evidence>
<reference evidence="11" key="1">
    <citation type="submission" date="2025-08" db="UniProtKB">
        <authorList>
            <consortium name="Ensembl"/>
        </authorList>
    </citation>
    <scope>IDENTIFICATION</scope>
</reference>
<dbReference type="InterPro" id="IPR009030">
    <property type="entry name" value="Growth_fac_rcpt_cys_sf"/>
</dbReference>
<dbReference type="Gene3D" id="2.10.25.10">
    <property type="entry name" value="Laminin"/>
    <property type="match status" value="6"/>
</dbReference>
<dbReference type="Pfam" id="PF07546">
    <property type="entry name" value="EMI"/>
    <property type="match status" value="1"/>
</dbReference>
<dbReference type="Pfam" id="PF07645">
    <property type="entry name" value="EGF_CA"/>
    <property type="match status" value="1"/>
</dbReference>
<dbReference type="InterPro" id="IPR049883">
    <property type="entry name" value="NOTCH1_EGF-like"/>
</dbReference>
<dbReference type="Gene3D" id="2.170.300.10">
    <property type="entry name" value="Tie2 ligand-binding domain superfamily"/>
    <property type="match status" value="1"/>
</dbReference>
<evidence type="ECO:0000256" key="1">
    <source>
        <dbReference type="ARBA" id="ARBA00004613"/>
    </source>
</evidence>
<keyword evidence="7" id="KW-0325">Glycoprotein</keyword>
<dbReference type="FunFam" id="2.10.25.10:FF:000240">
    <property type="entry name" value="Vitamin K-dependent protein S"/>
    <property type="match status" value="1"/>
</dbReference>